<dbReference type="EMBL" id="RBKU01000001">
    <property type="protein sequence ID" value="RKR80503.1"/>
    <property type="molecule type" value="Genomic_DNA"/>
</dbReference>
<dbReference type="Proteomes" id="UP000268007">
    <property type="component" value="Unassembled WGS sequence"/>
</dbReference>
<comment type="caution">
    <text evidence="1">The sequence shown here is derived from an EMBL/GenBank/DDBJ whole genome shotgun (WGS) entry which is preliminary data.</text>
</comment>
<evidence type="ECO:0000313" key="2">
    <source>
        <dbReference type="Proteomes" id="UP000268007"/>
    </source>
</evidence>
<evidence type="ECO:0000313" key="1">
    <source>
        <dbReference type="EMBL" id="RKR80503.1"/>
    </source>
</evidence>
<name>A0A495IVK3_9SPHI</name>
<sequence length="54" mass="6476">MNKFAELHKSQNIINCINILTFSILYKSNISKMFELFAENLQRNERQITKNRKT</sequence>
<reference evidence="1 2" key="1">
    <citation type="submission" date="2018-10" db="EMBL/GenBank/DDBJ databases">
        <title>Genomic Encyclopedia of Archaeal and Bacterial Type Strains, Phase II (KMG-II): from individual species to whole genera.</title>
        <authorList>
            <person name="Goeker M."/>
        </authorList>
    </citation>
    <scope>NUCLEOTIDE SEQUENCE [LARGE SCALE GENOMIC DNA]</scope>
    <source>
        <strain evidence="1 2">DSM 18602</strain>
    </source>
</reference>
<gene>
    <name evidence="1" type="ORF">BDD43_0623</name>
</gene>
<dbReference type="AlphaFoldDB" id="A0A495IVK3"/>
<accession>A0A495IVK3</accession>
<keyword evidence="2" id="KW-1185">Reference proteome</keyword>
<protein>
    <submittedName>
        <fullName evidence="1">Uncharacterized protein</fullName>
    </submittedName>
</protein>
<proteinExistence type="predicted"/>
<organism evidence="1 2">
    <name type="scientific">Mucilaginibacter gracilis</name>
    <dbReference type="NCBI Taxonomy" id="423350"/>
    <lineage>
        <taxon>Bacteria</taxon>
        <taxon>Pseudomonadati</taxon>
        <taxon>Bacteroidota</taxon>
        <taxon>Sphingobacteriia</taxon>
        <taxon>Sphingobacteriales</taxon>
        <taxon>Sphingobacteriaceae</taxon>
        <taxon>Mucilaginibacter</taxon>
    </lineage>
</organism>